<evidence type="ECO:0000313" key="1">
    <source>
        <dbReference type="EMBL" id="KAK2092590.1"/>
    </source>
</evidence>
<sequence length="52" mass="5809">MGRIKAAGGGILGRFPKEGESTWFGQVRITEAHRQLLCSDYDPVLMDFKVEP</sequence>
<accession>A0ABQ9U761</accession>
<feature type="non-terminal residue" evidence="1">
    <location>
        <position position="52"/>
    </location>
</feature>
<name>A0ABQ9U761_SAGOE</name>
<gene>
    <name evidence="1" type="ORF">P7K49_029118</name>
</gene>
<organism evidence="1 2">
    <name type="scientific">Saguinus oedipus</name>
    <name type="common">Cotton-top tamarin</name>
    <name type="synonym">Oedipomidas oedipus</name>
    <dbReference type="NCBI Taxonomy" id="9490"/>
    <lineage>
        <taxon>Eukaryota</taxon>
        <taxon>Metazoa</taxon>
        <taxon>Chordata</taxon>
        <taxon>Craniata</taxon>
        <taxon>Vertebrata</taxon>
        <taxon>Euteleostomi</taxon>
        <taxon>Mammalia</taxon>
        <taxon>Eutheria</taxon>
        <taxon>Euarchontoglires</taxon>
        <taxon>Primates</taxon>
        <taxon>Haplorrhini</taxon>
        <taxon>Platyrrhini</taxon>
        <taxon>Cebidae</taxon>
        <taxon>Callitrichinae</taxon>
        <taxon>Saguinus</taxon>
    </lineage>
</organism>
<evidence type="ECO:0000313" key="2">
    <source>
        <dbReference type="Proteomes" id="UP001266305"/>
    </source>
</evidence>
<comment type="caution">
    <text evidence="1">The sequence shown here is derived from an EMBL/GenBank/DDBJ whole genome shotgun (WGS) entry which is preliminary data.</text>
</comment>
<protein>
    <submittedName>
        <fullName evidence="1">Uncharacterized protein</fullName>
    </submittedName>
</protein>
<reference evidence="1 2" key="1">
    <citation type="submission" date="2023-05" db="EMBL/GenBank/DDBJ databases">
        <title>B98-5 Cell Line De Novo Hybrid Assembly: An Optical Mapping Approach.</title>
        <authorList>
            <person name="Kananen K."/>
            <person name="Auerbach J.A."/>
            <person name="Kautto E."/>
            <person name="Blachly J.S."/>
        </authorList>
    </citation>
    <scope>NUCLEOTIDE SEQUENCE [LARGE SCALE GENOMIC DNA]</scope>
    <source>
        <strain evidence="1">B95-8</strain>
        <tissue evidence="1">Cell line</tissue>
    </source>
</reference>
<keyword evidence="2" id="KW-1185">Reference proteome</keyword>
<dbReference type="EMBL" id="JASSZA010000015">
    <property type="protein sequence ID" value="KAK2092590.1"/>
    <property type="molecule type" value="Genomic_DNA"/>
</dbReference>
<dbReference type="Proteomes" id="UP001266305">
    <property type="component" value="Unassembled WGS sequence"/>
</dbReference>
<proteinExistence type="predicted"/>